<sequence length="162" mass="17369">MPTKTPAEHVGLLPHERALQTLGLCQMREAEDLRLTAASCTISKSQLASGALRLIPNAEMVQAPFPVPLPLPPNKTKYTVKVKVDLDLEKQGQQARMGILSSETSIRVSRLARGVCQDSGLALGFLFRGFYRGAPLGHDGPRATICATRRPTEGRPASGGLA</sequence>
<gene>
    <name evidence="1" type="ORF">L207DRAFT_248964</name>
</gene>
<proteinExistence type="predicted"/>
<reference evidence="1 2" key="1">
    <citation type="submission" date="2016-04" db="EMBL/GenBank/DDBJ databases">
        <title>A degradative enzymes factory behind the ericoid mycorrhizal symbiosis.</title>
        <authorList>
            <consortium name="DOE Joint Genome Institute"/>
            <person name="Martino E."/>
            <person name="Morin E."/>
            <person name="Grelet G."/>
            <person name="Kuo A."/>
            <person name="Kohler A."/>
            <person name="Daghino S."/>
            <person name="Barry K."/>
            <person name="Choi C."/>
            <person name="Cichocki N."/>
            <person name="Clum A."/>
            <person name="Copeland A."/>
            <person name="Hainaut M."/>
            <person name="Haridas S."/>
            <person name="Labutti K."/>
            <person name="Lindquist E."/>
            <person name="Lipzen A."/>
            <person name="Khouja H.-R."/>
            <person name="Murat C."/>
            <person name="Ohm R."/>
            <person name="Olson A."/>
            <person name="Spatafora J."/>
            <person name="Veneault-Fourrey C."/>
            <person name="Henrissat B."/>
            <person name="Grigoriev I."/>
            <person name="Martin F."/>
            <person name="Perotto S."/>
        </authorList>
    </citation>
    <scope>NUCLEOTIDE SEQUENCE [LARGE SCALE GENOMIC DNA]</scope>
    <source>
        <strain evidence="1 2">F</strain>
    </source>
</reference>
<dbReference type="Proteomes" id="UP000235786">
    <property type="component" value="Unassembled WGS sequence"/>
</dbReference>
<accession>A0A2J6S353</accession>
<keyword evidence="2" id="KW-1185">Reference proteome</keyword>
<name>A0A2J6S353_HYAVF</name>
<organism evidence="1 2">
    <name type="scientific">Hyaloscypha variabilis (strain UAMH 11265 / GT02V1 / F)</name>
    <name type="common">Meliniomyces variabilis</name>
    <dbReference type="NCBI Taxonomy" id="1149755"/>
    <lineage>
        <taxon>Eukaryota</taxon>
        <taxon>Fungi</taxon>
        <taxon>Dikarya</taxon>
        <taxon>Ascomycota</taxon>
        <taxon>Pezizomycotina</taxon>
        <taxon>Leotiomycetes</taxon>
        <taxon>Helotiales</taxon>
        <taxon>Hyaloscyphaceae</taxon>
        <taxon>Hyaloscypha</taxon>
        <taxon>Hyaloscypha variabilis</taxon>
    </lineage>
</organism>
<protein>
    <submittedName>
        <fullName evidence="1">Uncharacterized protein</fullName>
    </submittedName>
</protein>
<evidence type="ECO:0000313" key="2">
    <source>
        <dbReference type="Proteomes" id="UP000235786"/>
    </source>
</evidence>
<dbReference type="EMBL" id="KZ613940">
    <property type="protein sequence ID" value="PMD45175.1"/>
    <property type="molecule type" value="Genomic_DNA"/>
</dbReference>
<dbReference type="AlphaFoldDB" id="A0A2J6S353"/>
<evidence type="ECO:0000313" key="1">
    <source>
        <dbReference type="EMBL" id="PMD45175.1"/>
    </source>
</evidence>